<dbReference type="PANTHER" id="PTHR36836:SF1">
    <property type="entry name" value="COLANIC ACID BIOSYNTHESIS PROTEIN WCAK"/>
    <property type="match status" value="1"/>
</dbReference>
<evidence type="ECO:0000256" key="1">
    <source>
        <dbReference type="SAM" id="MobiDB-lite"/>
    </source>
</evidence>
<reference evidence="3 4" key="1">
    <citation type="submission" date="2019-12" db="EMBL/GenBank/DDBJ databases">
        <title>Auraticoccus cholistani sp. nov., an actinomycete isolated from soil of Cholistan desert.</title>
        <authorList>
            <person name="Cheema M.T."/>
        </authorList>
    </citation>
    <scope>NUCLEOTIDE SEQUENCE [LARGE SCALE GENOMIC DNA]</scope>
    <source>
        <strain evidence="3 4">F435</strain>
    </source>
</reference>
<accession>A0A6A9UW12</accession>
<dbReference type="AlphaFoldDB" id="A0A6A9UW12"/>
<dbReference type="RefSeq" id="WP_156611019.1">
    <property type="nucleotide sequence ID" value="NZ_WPCU01000009.1"/>
</dbReference>
<dbReference type="Proteomes" id="UP000435304">
    <property type="component" value="Unassembled WGS sequence"/>
</dbReference>
<protein>
    <recommendedName>
        <fullName evidence="2">Polysaccharide pyruvyl transferase domain-containing protein</fullName>
    </recommendedName>
</protein>
<dbReference type="InterPro" id="IPR007345">
    <property type="entry name" value="Polysacch_pyruvyl_Trfase"/>
</dbReference>
<evidence type="ECO:0000313" key="4">
    <source>
        <dbReference type="Proteomes" id="UP000435304"/>
    </source>
</evidence>
<evidence type="ECO:0000313" key="3">
    <source>
        <dbReference type="EMBL" id="MVA77033.1"/>
    </source>
</evidence>
<feature type="domain" description="Polysaccharide pyruvyl transferase" evidence="2">
    <location>
        <begin position="17"/>
        <end position="330"/>
    </location>
</feature>
<organism evidence="3 4">
    <name type="scientific">Auraticoccus cholistanensis</name>
    <dbReference type="NCBI Taxonomy" id="2656650"/>
    <lineage>
        <taxon>Bacteria</taxon>
        <taxon>Bacillati</taxon>
        <taxon>Actinomycetota</taxon>
        <taxon>Actinomycetes</taxon>
        <taxon>Propionibacteriales</taxon>
        <taxon>Propionibacteriaceae</taxon>
        <taxon>Auraticoccus</taxon>
    </lineage>
</organism>
<dbReference type="PANTHER" id="PTHR36836">
    <property type="entry name" value="COLANIC ACID BIOSYNTHESIS PROTEIN WCAK"/>
    <property type="match status" value="1"/>
</dbReference>
<feature type="region of interest" description="Disordered" evidence="1">
    <location>
        <begin position="470"/>
        <end position="491"/>
    </location>
</feature>
<gene>
    <name evidence="3" type="ORF">GC722_13505</name>
</gene>
<dbReference type="EMBL" id="WPCU01000009">
    <property type="protein sequence ID" value="MVA77033.1"/>
    <property type="molecule type" value="Genomic_DNA"/>
</dbReference>
<dbReference type="Pfam" id="PF04230">
    <property type="entry name" value="PS_pyruv_trans"/>
    <property type="match status" value="1"/>
</dbReference>
<keyword evidence="4" id="KW-1185">Reference proteome</keyword>
<evidence type="ECO:0000259" key="2">
    <source>
        <dbReference type="Pfam" id="PF04230"/>
    </source>
</evidence>
<comment type="caution">
    <text evidence="3">The sequence shown here is derived from an EMBL/GenBank/DDBJ whole genome shotgun (WGS) entry which is preliminary data.</text>
</comment>
<proteinExistence type="predicted"/>
<sequence length="512" mass="55106">MRILLIGDVGWRNFYHLGDEAMTEMAVDELRARGVDITLVAGDPDHAGAVYDLPAVARIGFDQQRRRSATRQEQVLAHVHTGSGLAADDRALPLLEAVRSSDAVLVAGGGNLNSMFSHHVYERTTVAKVARALGKPYALTSQTIGPLVYPSDEPLLSELVAHARLVAAREPSTAALLHQLGAPSQALVQGMDDAYGLRCSGDDRAAVADLAGGRFVVASFAEKPSTPRIEQRDYHALIGRTVAELADRLDCRVLLVPHGGNPLPGGASRDQVANDAIAAAAGHERVVPTRMLTAKQLVALTEAALLVVGSRYHAGIFAARAAVPTISLAPNLYSSVRMRGAASNVGLDHFVFDLDSWQHGEVVRAAVDLVARRDEVVAHLQDVRRVRAAELDAWWDRLCDVLARPLTEQLPTPAPMAAVPVLAPARACTPWATAALLDATERADRERQLAQWTSSAQQRRVDALRRELEQARAATPAGPAVLPQTSATPLSTRVRRRLRRVGRRLRTLTSAG</sequence>
<name>A0A6A9UW12_9ACTN</name>